<accession>A0A5L4YXK7</accession>
<organism evidence="2">
    <name type="scientific">Campylobacter upsaliensis</name>
    <dbReference type="NCBI Taxonomy" id="28080"/>
    <lineage>
        <taxon>Bacteria</taxon>
        <taxon>Pseudomonadati</taxon>
        <taxon>Campylobacterota</taxon>
        <taxon>Epsilonproteobacteria</taxon>
        <taxon>Campylobacterales</taxon>
        <taxon>Campylobacteraceae</taxon>
        <taxon>Campylobacter</taxon>
    </lineage>
</organism>
<evidence type="ECO:0000313" key="2">
    <source>
        <dbReference type="EMBL" id="EAL3776181.1"/>
    </source>
</evidence>
<feature type="domain" description="Glycosyl transferase family 25" evidence="1">
    <location>
        <begin position="2"/>
        <end position="186"/>
    </location>
</feature>
<comment type="caution">
    <text evidence="2">The sequence shown here is derived from an EMBL/GenBank/DDBJ whole genome shotgun (WGS) entry which is preliminary data.</text>
</comment>
<protein>
    <submittedName>
        <fullName evidence="2">Glycosyltransferase family 25 protein</fullName>
    </submittedName>
</protein>
<dbReference type="CDD" id="cd06532">
    <property type="entry name" value="Glyco_transf_25"/>
    <property type="match status" value="1"/>
</dbReference>
<keyword evidence="2" id="KW-0808">Transferase</keyword>
<evidence type="ECO:0000259" key="1">
    <source>
        <dbReference type="Pfam" id="PF01755"/>
    </source>
</evidence>
<sequence length="255" mass="30617">MKIFIINLKRSLERKKLMQKQIERFFENYPNLKDEINFEFFEAIDAKIKENMEKFASYFPKFRSLAFCGRGGGCGILDTELACFASHLSLWQKCVELNEAILILEDDFYFEGGGGDFAEFLNFLKETPYEFVKVKFRNDGYKHIKSKIYLCEKRFSFGAFAYYIKPSAALKWLDNLKKMYYPIDFYTDMFYIHKVMSYIWIDENFKLKIPENEQSVIGSQVKSPFFFIVKLARPFWKLYWHLRFYVFFLMKSLKS</sequence>
<gene>
    <name evidence="2" type="ORF">BSY74_01410</name>
</gene>
<dbReference type="InterPro" id="IPR002654">
    <property type="entry name" value="Glyco_trans_25"/>
</dbReference>
<dbReference type="Pfam" id="PF01755">
    <property type="entry name" value="Glyco_transf_25"/>
    <property type="match status" value="1"/>
</dbReference>
<dbReference type="GO" id="GO:0016740">
    <property type="term" value="F:transferase activity"/>
    <property type="evidence" value="ECO:0007669"/>
    <property type="project" value="UniProtKB-KW"/>
</dbReference>
<name>A0A5L4YXK7_CAMUP</name>
<dbReference type="EMBL" id="AACNSW010000002">
    <property type="protein sequence ID" value="EAL3776181.1"/>
    <property type="molecule type" value="Genomic_DNA"/>
</dbReference>
<dbReference type="AlphaFoldDB" id="A0A5L4YXK7"/>
<reference evidence="2" key="1">
    <citation type="submission" date="2018-05" db="EMBL/GenBank/DDBJ databases">
        <authorList>
            <consortium name="PulseNet: The National Subtyping Network for Foodborne Disease Surveillance"/>
            <person name="Tarr C.L."/>
            <person name="Trees E."/>
            <person name="Katz L.S."/>
            <person name="Carleton-Romer H.A."/>
            <person name="Stroika S."/>
            <person name="Kucerova Z."/>
            <person name="Roache K.F."/>
            <person name="Sabol A.L."/>
            <person name="Besser J."/>
            <person name="Gerner-Smidt P."/>
        </authorList>
    </citation>
    <scope>NUCLEOTIDE SEQUENCE</scope>
    <source>
        <strain evidence="2">PNUSAC001154</strain>
    </source>
</reference>
<proteinExistence type="predicted"/>